<organism evidence="2 3">
    <name type="scientific">Xylaria grammica</name>
    <dbReference type="NCBI Taxonomy" id="363999"/>
    <lineage>
        <taxon>Eukaryota</taxon>
        <taxon>Fungi</taxon>
        <taxon>Dikarya</taxon>
        <taxon>Ascomycota</taxon>
        <taxon>Pezizomycotina</taxon>
        <taxon>Sordariomycetes</taxon>
        <taxon>Xylariomycetidae</taxon>
        <taxon>Xylariales</taxon>
        <taxon>Xylariaceae</taxon>
        <taxon>Xylaria</taxon>
    </lineage>
</organism>
<dbReference type="Pfam" id="PF08561">
    <property type="entry name" value="Ribosomal_L37"/>
    <property type="match status" value="1"/>
</dbReference>
<comment type="caution">
    <text evidence="2">The sequence shown here is derived from an EMBL/GenBank/DDBJ whole genome shotgun (WGS) entry which is preliminary data.</text>
</comment>
<evidence type="ECO:0000313" key="2">
    <source>
        <dbReference type="EMBL" id="RWA05300.1"/>
    </source>
</evidence>
<reference evidence="2 3" key="1">
    <citation type="submission" date="2018-12" db="EMBL/GenBank/DDBJ databases">
        <title>Draft genome sequence of Xylaria grammica IHI A82.</title>
        <authorList>
            <person name="Buettner E."/>
            <person name="Kellner H."/>
        </authorList>
    </citation>
    <scope>NUCLEOTIDE SEQUENCE [LARGE SCALE GENOMIC DNA]</scope>
    <source>
        <strain evidence="2 3">IHI A82</strain>
    </source>
</reference>
<dbReference type="EMBL" id="RYZI01000456">
    <property type="protein sequence ID" value="RWA05300.1"/>
    <property type="molecule type" value="Genomic_DNA"/>
</dbReference>
<protein>
    <submittedName>
        <fullName evidence="2">Uncharacterized protein</fullName>
    </submittedName>
</protein>
<dbReference type="Proteomes" id="UP000286045">
    <property type="component" value="Unassembled WGS sequence"/>
</dbReference>
<dbReference type="InterPro" id="IPR013870">
    <property type="entry name" value="Ribosomal_mL54"/>
</dbReference>
<evidence type="ECO:0000313" key="3">
    <source>
        <dbReference type="Proteomes" id="UP000286045"/>
    </source>
</evidence>
<evidence type="ECO:0000256" key="1">
    <source>
        <dbReference type="SAM" id="MobiDB-lite"/>
    </source>
</evidence>
<feature type="region of interest" description="Disordered" evidence="1">
    <location>
        <begin position="1"/>
        <end position="27"/>
    </location>
</feature>
<gene>
    <name evidence="2" type="ORF">EKO27_g9800</name>
</gene>
<proteinExistence type="predicted"/>
<dbReference type="AlphaFoldDB" id="A0A439CT22"/>
<keyword evidence="3" id="KW-1185">Reference proteome</keyword>
<feature type="non-terminal residue" evidence="2">
    <location>
        <position position="1"/>
    </location>
</feature>
<feature type="compositionally biased region" description="Basic and acidic residues" evidence="1">
    <location>
        <begin position="18"/>
        <end position="27"/>
    </location>
</feature>
<accession>A0A439CT22</accession>
<name>A0A439CT22_9PEZI</name>
<sequence>QAREDLRRAMRRERKAKIKESNYLKSM</sequence>